<keyword evidence="3 5" id="KW-0067">ATP-binding</keyword>
<dbReference type="InterPro" id="IPR011761">
    <property type="entry name" value="ATP-grasp"/>
</dbReference>
<evidence type="ECO:0008006" key="11">
    <source>
        <dbReference type="Google" id="ProtNLM"/>
    </source>
</evidence>
<dbReference type="PROSITE" id="PS50975">
    <property type="entry name" value="ATP_GRASP"/>
    <property type="match status" value="1"/>
</dbReference>
<dbReference type="Gene3D" id="3.40.50.20">
    <property type="match status" value="1"/>
</dbReference>
<keyword evidence="1" id="KW-0436">Ligase</keyword>
<evidence type="ECO:0000256" key="5">
    <source>
        <dbReference type="PROSITE-ProRule" id="PRU00409"/>
    </source>
</evidence>
<protein>
    <recommendedName>
        <fullName evidence="11">Acetyl-CoA carboxylase</fullName>
    </recommendedName>
</protein>
<dbReference type="SUPFAM" id="SSF56059">
    <property type="entry name" value="Glutathione synthetase ATP-binding domain-like"/>
    <property type="match status" value="1"/>
</dbReference>
<evidence type="ECO:0000256" key="6">
    <source>
        <dbReference type="SAM" id="MobiDB-lite"/>
    </source>
</evidence>
<evidence type="ECO:0000313" key="10">
    <source>
        <dbReference type="Proteomes" id="UP001189429"/>
    </source>
</evidence>
<dbReference type="Gene3D" id="3.30.1490.20">
    <property type="entry name" value="ATP-grasp fold, A domain"/>
    <property type="match status" value="1"/>
</dbReference>
<dbReference type="Pfam" id="PF02786">
    <property type="entry name" value="CPSase_L_D2"/>
    <property type="match status" value="1"/>
</dbReference>
<dbReference type="InterPro" id="IPR005482">
    <property type="entry name" value="Biotin_COase_C"/>
</dbReference>
<dbReference type="Proteomes" id="UP001189429">
    <property type="component" value="Unassembled WGS sequence"/>
</dbReference>
<keyword evidence="10" id="KW-1185">Reference proteome</keyword>
<dbReference type="InterPro" id="IPR016185">
    <property type="entry name" value="PreATP-grasp_dom_sf"/>
</dbReference>
<reference evidence="9" key="1">
    <citation type="submission" date="2023-10" db="EMBL/GenBank/DDBJ databases">
        <authorList>
            <person name="Chen Y."/>
            <person name="Shah S."/>
            <person name="Dougan E. K."/>
            <person name="Thang M."/>
            <person name="Chan C."/>
        </authorList>
    </citation>
    <scope>NUCLEOTIDE SEQUENCE [LARGE SCALE GENOMIC DNA]</scope>
</reference>
<evidence type="ECO:0000259" key="8">
    <source>
        <dbReference type="PROSITE" id="PS50979"/>
    </source>
</evidence>
<sequence>MPTMEEYVQAHGGLRCVKRILIANNGMAATKAIMSMRQWAFLELGDASVLHFVAMASQNDLDANMEFIRLADSFVEVPAGKNTFNYANVDLIVEIATSQKVDAVWPGWGHASENPALPRALAEAGIAFFGPTAPVMHALGDKIASTILAQSSGVPCIPWNGEGITAEIQSDGSIPEEPFKKACLQSLEEAQMHVKRIGYPVVLKASEGGGGKGIRKCKNDEELKLGWEQVNAEVPGSPVFMMQLCTGARHLEVQLVGDEHGQVVALIGRDCSTQRRFQKIFEEGPPTVAPKDDFREVAEKAAQRLAMSVGYRGAGTVEYLYKPENNGFYFLELNPRLQVEHPVTEGITGVNVPALQLQVGMGIPLHRCPDIRRFYGLDPAGSTKIDFLEDKYQYPDCHVMAARVTAENPDDAFRPTSGKIERVRFQSAPSTWGYFSVGANGGIHEFADSQFGHIFAKGPTREDARKALQIALKGVAVKGEIRTATEYLVELAETKEFRENTIDTAWLDKLLEDKSVKTNFHLLDTIFYAACFRAYMHVKANKEKALDALKRGHLPMKTDLGLLQNFVVEAAYDNIKYPWQVRRAEGGRRRERDGGRAGAGAGGGRGGIEGAQALRKGGGGGERGGGLKGE</sequence>
<dbReference type="PROSITE" id="PS00867">
    <property type="entry name" value="CPSASE_2"/>
    <property type="match status" value="1"/>
</dbReference>
<dbReference type="PANTHER" id="PTHR45728">
    <property type="entry name" value="ACETYL-COA CARBOXYLASE, ISOFORM A"/>
    <property type="match status" value="1"/>
</dbReference>
<proteinExistence type="predicted"/>
<dbReference type="InterPro" id="IPR011054">
    <property type="entry name" value="Rudment_hybrid_motif"/>
</dbReference>
<feature type="region of interest" description="Disordered" evidence="6">
    <location>
        <begin position="584"/>
        <end position="630"/>
    </location>
</feature>
<organism evidence="9 10">
    <name type="scientific">Prorocentrum cordatum</name>
    <dbReference type="NCBI Taxonomy" id="2364126"/>
    <lineage>
        <taxon>Eukaryota</taxon>
        <taxon>Sar</taxon>
        <taxon>Alveolata</taxon>
        <taxon>Dinophyceae</taxon>
        <taxon>Prorocentrales</taxon>
        <taxon>Prorocentraceae</taxon>
        <taxon>Prorocentrum</taxon>
    </lineage>
</organism>
<dbReference type="SMART" id="SM00878">
    <property type="entry name" value="Biotin_carb_C"/>
    <property type="match status" value="1"/>
</dbReference>
<feature type="compositionally biased region" description="Gly residues" evidence="6">
    <location>
        <begin position="596"/>
        <end position="609"/>
    </location>
</feature>
<keyword evidence="2 5" id="KW-0547">Nucleotide-binding</keyword>
<dbReference type="PANTHER" id="PTHR45728:SF3">
    <property type="entry name" value="ACETYL-COA CARBOXYLASE"/>
    <property type="match status" value="1"/>
</dbReference>
<accession>A0ABN9X0Q4</accession>
<dbReference type="PROSITE" id="PS00866">
    <property type="entry name" value="CPSASE_1"/>
    <property type="match status" value="1"/>
</dbReference>
<dbReference type="InterPro" id="IPR005479">
    <property type="entry name" value="CPAse_ATP-bd"/>
</dbReference>
<name>A0ABN9X0Q4_9DINO</name>
<dbReference type="InterPro" id="IPR011764">
    <property type="entry name" value="Biotin_carboxylation_dom"/>
</dbReference>
<dbReference type="Pfam" id="PF02785">
    <property type="entry name" value="Biotin_carb_C"/>
    <property type="match status" value="1"/>
</dbReference>
<dbReference type="SUPFAM" id="SSF51246">
    <property type="entry name" value="Rudiment single hybrid motif"/>
    <property type="match status" value="1"/>
</dbReference>
<comment type="caution">
    <text evidence="9">The sequence shown here is derived from an EMBL/GenBank/DDBJ whole genome shotgun (WGS) entry which is preliminary data.</text>
</comment>
<feature type="domain" description="ATP-grasp" evidence="7">
    <location>
        <begin position="166"/>
        <end position="361"/>
    </location>
</feature>
<dbReference type="InterPro" id="IPR049076">
    <property type="entry name" value="ACCA"/>
</dbReference>
<evidence type="ECO:0000259" key="7">
    <source>
        <dbReference type="PROSITE" id="PS50975"/>
    </source>
</evidence>
<evidence type="ECO:0000256" key="4">
    <source>
        <dbReference type="ARBA" id="ARBA00023267"/>
    </source>
</evidence>
<gene>
    <name evidence="9" type="ORF">PCOR1329_LOCUS72362</name>
</gene>
<dbReference type="SUPFAM" id="SSF52440">
    <property type="entry name" value="PreATP-grasp domain"/>
    <property type="match status" value="1"/>
</dbReference>
<feature type="domain" description="Biotin carboxylation" evidence="8">
    <location>
        <begin position="16"/>
        <end position="512"/>
    </location>
</feature>
<evidence type="ECO:0000313" key="9">
    <source>
        <dbReference type="EMBL" id="CAK0892803.1"/>
    </source>
</evidence>
<evidence type="ECO:0000256" key="2">
    <source>
        <dbReference type="ARBA" id="ARBA00022741"/>
    </source>
</evidence>
<dbReference type="InterPro" id="IPR005481">
    <property type="entry name" value="BC-like_N"/>
</dbReference>
<dbReference type="Gene3D" id="3.90.1770.10">
    <property type="entry name" value="PreATP-grasp domain"/>
    <property type="match status" value="1"/>
</dbReference>
<dbReference type="Gene3D" id="3.30.470.20">
    <property type="entry name" value="ATP-grasp fold, B domain"/>
    <property type="match status" value="1"/>
</dbReference>
<dbReference type="InterPro" id="IPR013815">
    <property type="entry name" value="ATP_grasp_subdomain_1"/>
</dbReference>
<dbReference type="PROSITE" id="PS50979">
    <property type="entry name" value="BC"/>
    <property type="match status" value="1"/>
</dbReference>
<feature type="compositionally biased region" description="Gly residues" evidence="6">
    <location>
        <begin position="616"/>
        <end position="630"/>
    </location>
</feature>
<keyword evidence="4" id="KW-0092">Biotin</keyword>
<feature type="compositionally biased region" description="Basic and acidic residues" evidence="6">
    <location>
        <begin position="584"/>
        <end position="595"/>
    </location>
</feature>
<evidence type="ECO:0000256" key="3">
    <source>
        <dbReference type="ARBA" id="ARBA00022840"/>
    </source>
</evidence>
<evidence type="ECO:0000256" key="1">
    <source>
        <dbReference type="ARBA" id="ARBA00022598"/>
    </source>
</evidence>
<dbReference type="Pfam" id="PF00289">
    <property type="entry name" value="Biotin_carb_N"/>
    <property type="match status" value="1"/>
</dbReference>
<dbReference type="EMBL" id="CAUYUJ010019668">
    <property type="protein sequence ID" value="CAK0892803.1"/>
    <property type="molecule type" value="Genomic_DNA"/>
</dbReference>